<dbReference type="EMBL" id="CP014136">
    <property type="protein sequence ID" value="ATA18350.1"/>
    <property type="molecule type" value="Genomic_DNA"/>
</dbReference>
<keyword evidence="3" id="KW-1185">Reference proteome</keyword>
<name>A0A250AWL2_9GAMM</name>
<organism evidence="2 3">
    <name type="scientific">Gibbsiella quercinecans</name>
    <dbReference type="NCBI Taxonomy" id="929813"/>
    <lineage>
        <taxon>Bacteria</taxon>
        <taxon>Pseudomonadati</taxon>
        <taxon>Pseudomonadota</taxon>
        <taxon>Gammaproteobacteria</taxon>
        <taxon>Enterobacterales</taxon>
        <taxon>Yersiniaceae</taxon>
        <taxon>Gibbsiella</taxon>
    </lineage>
</organism>
<dbReference type="Proteomes" id="UP000217182">
    <property type="component" value="Chromosome"/>
</dbReference>
<evidence type="ECO:0000313" key="3">
    <source>
        <dbReference type="Proteomes" id="UP000217182"/>
    </source>
</evidence>
<sequence length="165" mass="18409">MIGGRRSDVQNLPRTPGQHIGTEQTAESRYRDDIQLQHALQLCAIKRGVVTIEPYTRVVDEPINNDAKVFHFVVELGCRARISQVDRDCMNLDAVLGAQSARKLIKLWPASTDENKVAMAGCKLPSHLPTDSGTRARDEHDRIFYGVLAVHGHGLTDDKWVLISK</sequence>
<feature type="region of interest" description="Disordered" evidence="1">
    <location>
        <begin position="1"/>
        <end position="26"/>
    </location>
</feature>
<accession>A0A250AWL2</accession>
<evidence type="ECO:0000256" key="1">
    <source>
        <dbReference type="SAM" id="MobiDB-lite"/>
    </source>
</evidence>
<reference evidence="2 3" key="1">
    <citation type="submission" date="2016-01" db="EMBL/GenBank/DDBJ databases">
        <authorList>
            <person name="Oliw E.H."/>
        </authorList>
    </citation>
    <scope>NUCLEOTIDE SEQUENCE [LARGE SCALE GENOMIC DNA]</scope>
    <source>
        <strain evidence="2 3">FRB97</strain>
    </source>
</reference>
<protein>
    <submittedName>
        <fullName evidence="2">Uncharacterized protein</fullName>
    </submittedName>
</protein>
<dbReference type="AlphaFoldDB" id="A0A250AWL2"/>
<dbReference type="KEGG" id="gqu:AWC35_02730"/>
<proteinExistence type="predicted"/>
<gene>
    <name evidence="2" type="ORF">AWC35_02730</name>
</gene>
<evidence type="ECO:0000313" key="2">
    <source>
        <dbReference type="EMBL" id="ATA18350.1"/>
    </source>
</evidence>